<evidence type="ECO:0000313" key="3">
    <source>
        <dbReference type="EMBL" id="EIM77234.1"/>
    </source>
</evidence>
<dbReference type="AlphaFoldDB" id="I5C5Y2"/>
<name>I5C5Y2_9BACT</name>
<evidence type="ECO:0000256" key="1">
    <source>
        <dbReference type="PROSITE-ProRule" id="PRU00703"/>
    </source>
</evidence>
<keyword evidence="1" id="KW-0129">CBS domain</keyword>
<dbReference type="PATRIC" id="fig|1189621.3.peg.1377"/>
<feature type="domain" description="CBS" evidence="2">
    <location>
        <begin position="43"/>
        <end position="100"/>
    </location>
</feature>
<dbReference type="InterPro" id="IPR005835">
    <property type="entry name" value="NTP_transferase_dom"/>
</dbReference>
<dbReference type="CDD" id="cd06426">
    <property type="entry name" value="NTP_transferase_like_2"/>
    <property type="match status" value="1"/>
</dbReference>
<dbReference type="PANTHER" id="PTHR22572">
    <property type="entry name" value="SUGAR-1-PHOSPHATE GUANYL TRANSFERASE"/>
    <property type="match status" value="1"/>
</dbReference>
<sequence length="328" mass="37833">MDQLDKKLLLVFEKELFIGLVSIGDIQRAIIKNQSLDSPVKSVLRGSIRYANTSMSIEEIREMMIQHRMEMLPVLDKDKNLVEVYFWEDIFRENEQEFDSFNIPVVIMAGGFGTRLRPLTNVLPKPLIPIGEKTMLEEIFDRFHRHGCTQFYISVNYKAELINFYLQSLNLPYSTDCFLEEKPLGTAGSLHLLKGKINETFFVSNCDIIIEDDYANILKYHQENKNEITLVAALKHFPIAYGTLETGVDGELLELKEKPELTFKINSGMYVLEPHLIDEIPENEFFHITHLIERVKQRGGKVGVFPVSEKSWKDIGEAHLLAKYFNAN</sequence>
<keyword evidence="3" id="KW-0808">Transferase</keyword>
<dbReference type="InterPro" id="IPR000644">
    <property type="entry name" value="CBS_dom"/>
</dbReference>
<dbReference type="Gene3D" id="3.10.580.10">
    <property type="entry name" value="CBS-domain"/>
    <property type="match status" value="1"/>
</dbReference>
<dbReference type="InterPro" id="IPR046342">
    <property type="entry name" value="CBS_dom_sf"/>
</dbReference>
<dbReference type="PROSITE" id="PS51371">
    <property type="entry name" value="CBS"/>
    <property type="match status" value="1"/>
</dbReference>
<keyword evidence="4" id="KW-1185">Reference proteome</keyword>
<accession>I5C5Y2</accession>
<dbReference type="Gene3D" id="3.90.550.10">
    <property type="entry name" value="Spore Coat Polysaccharide Biosynthesis Protein SpsA, Chain A"/>
    <property type="match status" value="1"/>
</dbReference>
<dbReference type="STRING" id="1189621.A3SI_06584"/>
<evidence type="ECO:0000259" key="2">
    <source>
        <dbReference type="PROSITE" id="PS51371"/>
    </source>
</evidence>
<keyword evidence="3" id="KW-0548">Nucleotidyltransferase</keyword>
<dbReference type="Proteomes" id="UP000005551">
    <property type="component" value="Unassembled WGS sequence"/>
</dbReference>
<dbReference type="Pfam" id="PF00571">
    <property type="entry name" value="CBS"/>
    <property type="match status" value="1"/>
</dbReference>
<protein>
    <submittedName>
        <fullName evidence="3">Mannose-1-phosphate guanylyltransferase</fullName>
    </submittedName>
</protein>
<dbReference type="InterPro" id="IPR029044">
    <property type="entry name" value="Nucleotide-diphossugar_trans"/>
</dbReference>
<comment type="caution">
    <text evidence="3">The sequence shown here is derived from an EMBL/GenBank/DDBJ whole genome shotgun (WGS) entry which is preliminary data.</text>
</comment>
<dbReference type="SUPFAM" id="SSF54631">
    <property type="entry name" value="CBS-domain pair"/>
    <property type="match status" value="1"/>
</dbReference>
<proteinExistence type="predicted"/>
<dbReference type="InterPro" id="IPR050486">
    <property type="entry name" value="Mannose-1P_guanyltransferase"/>
</dbReference>
<organism evidence="3 4">
    <name type="scientific">Nitritalea halalkaliphila LW7</name>
    <dbReference type="NCBI Taxonomy" id="1189621"/>
    <lineage>
        <taxon>Bacteria</taxon>
        <taxon>Pseudomonadati</taxon>
        <taxon>Bacteroidota</taxon>
        <taxon>Cytophagia</taxon>
        <taxon>Cytophagales</taxon>
        <taxon>Cyclobacteriaceae</taxon>
        <taxon>Nitritalea</taxon>
    </lineage>
</organism>
<reference evidence="3 4" key="1">
    <citation type="submission" date="2012-05" db="EMBL/GenBank/DDBJ databases">
        <title>Genome sequence of Nitritalea halalkaliphila LW7.</title>
        <authorList>
            <person name="Jangir P.K."/>
            <person name="Singh A."/>
            <person name="Shivaji S."/>
            <person name="Sharma R."/>
        </authorList>
    </citation>
    <scope>NUCLEOTIDE SEQUENCE [LARGE SCALE GENOMIC DNA]</scope>
    <source>
        <strain evidence="3 4">LW7</strain>
    </source>
</reference>
<evidence type="ECO:0000313" key="4">
    <source>
        <dbReference type="Proteomes" id="UP000005551"/>
    </source>
</evidence>
<gene>
    <name evidence="3" type="ORF">A3SI_06584</name>
</gene>
<dbReference type="GO" id="GO:0016779">
    <property type="term" value="F:nucleotidyltransferase activity"/>
    <property type="evidence" value="ECO:0007669"/>
    <property type="project" value="UniProtKB-KW"/>
</dbReference>
<dbReference type="SUPFAM" id="SSF53448">
    <property type="entry name" value="Nucleotide-diphospho-sugar transferases"/>
    <property type="match status" value="1"/>
</dbReference>
<dbReference type="EMBL" id="AJYA01000015">
    <property type="protein sequence ID" value="EIM77234.1"/>
    <property type="molecule type" value="Genomic_DNA"/>
</dbReference>
<dbReference type="Pfam" id="PF00483">
    <property type="entry name" value="NTP_transferase"/>
    <property type="match status" value="1"/>
</dbReference>